<gene>
    <name evidence="2" type="ORF">SAZU_5463</name>
</gene>
<sequence>MGKALQLLTDNVNERFEVTLNLLARTVAAVDWENIRQGNRDAYLHLYESSLSVYDDSLRQRSGSYYTPHQVVEEMVRLAEEVLRTRLAKARGYGDESVYIVGPAMGTGTYLHTVIERVGAAGGRAARRRHVPDAIGRLAERLYGFELQIGPFAVAELRAADLLKKHGAPLPPGGPHVALVVRRGWSAVGLVVRGLYGRCTGPARVPFPARRVGHGLVASAAVGGARSGMGKA</sequence>
<dbReference type="Proteomes" id="UP000053859">
    <property type="component" value="Unassembled WGS sequence"/>
</dbReference>
<protein>
    <submittedName>
        <fullName evidence="2">DNA methyltransferase</fullName>
    </submittedName>
</protein>
<keyword evidence="2" id="KW-0489">Methyltransferase</keyword>
<keyword evidence="2" id="KW-0808">Transferase</keyword>
<dbReference type="InterPro" id="IPR003356">
    <property type="entry name" value="DNA_methylase_A-5"/>
</dbReference>
<name>A0A0K8PRR6_STRAJ</name>
<dbReference type="RefSeq" id="WP_059420930.1">
    <property type="nucleotide sequence ID" value="NZ_DF968346.1"/>
</dbReference>
<evidence type="ECO:0000259" key="1">
    <source>
        <dbReference type="Pfam" id="PF02384"/>
    </source>
</evidence>
<proteinExistence type="predicted"/>
<dbReference type="GO" id="GO:0008170">
    <property type="term" value="F:N-methyltransferase activity"/>
    <property type="evidence" value="ECO:0007669"/>
    <property type="project" value="InterPro"/>
</dbReference>
<dbReference type="Gene3D" id="3.40.50.150">
    <property type="entry name" value="Vaccinia Virus protein VP39"/>
    <property type="match status" value="1"/>
</dbReference>
<dbReference type="EMBL" id="DF968346">
    <property type="protein sequence ID" value="GAP50605.1"/>
    <property type="molecule type" value="Genomic_DNA"/>
</dbReference>
<dbReference type="PRINTS" id="PR00507">
    <property type="entry name" value="N12N6MTFRASE"/>
</dbReference>
<dbReference type="Pfam" id="PF02384">
    <property type="entry name" value="N6_Mtase"/>
    <property type="match status" value="1"/>
</dbReference>
<dbReference type="PATRIC" id="fig|146537.3.peg.5754"/>
<dbReference type="SUPFAM" id="SSF53335">
    <property type="entry name" value="S-adenosyl-L-methionine-dependent methyltransferases"/>
    <property type="match status" value="1"/>
</dbReference>
<dbReference type="InterPro" id="IPR029063">
    <property type="entry name" value="SAM-dependent_MTases_sf"/>
</dbReference>
<dbReference type="GO" id="GO:0032259">
    <property type="term" value="P:methylation"/>
    <property type="evidence" value="ECO:0007669"/>
    <property type="project" value="UniProtKB-KW"/>
</dbReference>
<keyword evidence="3" id="KW-1185">Reference proteome</keyword>
<evidence type="ECO:0000313" key="3">
    <source>
        <dbReference type="Proteomes" id="UP000053859"/>
    </source>
</evidence>
<reference evidence="2" key="1">
    <citation type="journal article" date="2015" name="Genome Announc.">
        <title>Draft Genome Sequence of Thiostrepton-Producing Streptomyces azureus ATCC 14921.</title>
        <authorList>
            <person name="Sakihara K."/>
            <person name="Maeda J."/>
            <person name="Tashiro K."/>
            <person name="Fujino Y."/>
            <person name="Kuhara S."/>
            <person name="Ohshima T."/>
            <person name="Ogata S."/>
            <person name="Doi K."/>
        </authorList>
    </citation>
    <scope>NUCLEOTIDE SEQUENCE [LARGE SCALE GENOMIC DNA]</scope>
    <source>
        <strain evidence="2">ATCC14921</strain>
    </source>
</reference>
<dbReference type="AlphaFoldDB" id="A0A0K8PRR6"/>
<accession>A0A0K8PRR6</accession>
<feature type="domain" description="DNA methylase adenine-specific" evidence="1">
    <location>
        <begin position="40"/>
        <end position="155"/>
    </location>
</feature>
<dbReference type="GO" id="GO:0003677">
    <property type="term" value="F:DNA binding"/>
    <property type="evidence" value="ECO:0007669"/>
    <property type="project" value="InterPro"/>
</dbReference>
<evidence type="ECO:0000313" key="2">
    <source>
        <dbReference type="EMBL" id="GAP50605.1"/>
    </source>
</evidence>
<organism evidence="2 3">
    <name type="scientific">Streptomyces azureus</name>
    <dbReference type="NCBI Taxonomy" id="146537"/>
    <lineage>
        <taxon>Bacteria</taxon>
        <taxon>Bacillati</taxon>
        <taxon>Actinomycetota</taxon>
        <taxon>Actinomycetes</taxon>
        <taxon>Kitasatosporales</taxon>
        <taxon>Streptomycetaceae</taxon>
        <taxon>Streptomyces</taxon>
    </lineage>
</organism>